<evidence type="ECO:0000256" key="2">
    <source>
        <dbReference type="ARBA" id="ARBA00023157"/>
    </source>
</evidence>
<dbReference type="PANTHER" id="PTHR22803">
    <property type="entry name" value="MANNOSE, PHOSPHOLIPASE, LECTIN RECEPTOR RELATED"/>
    <property type="match status" value="1"/>
</dbReference>
<dbReference type="SMART" id="SM00034">
    <property type="entry name" value="CLECT"/>
    <property type="match status" value="1"/>
</dbReference>
<dbReference type="InterPro" id="IPR018378">
    <property type="entry name" value="C-type_lectin_CS"/>
</dbReference>
<evidence type="ECO:0000256" key="3">
    <source>
        <dbReference type="SAM" id="SignalP"/>
    </source>
</evidence>
<evidence type="ECO:0000313" key="6">
    <source>
        <dbReference type="RefSeq" id="XP_004713905.1"/>
    </source>
</evidence>
<dbReference type="PROSITE" id="PS50041">
    <property type="entry name" value="C_TYPE_LECTIN_2"/>
    <property type="match status" value="1"/>
</dbReference>
<dbReference type="RefSeq" id="XP_004713905.1">
    <property type="nucleotide sequence ID" value="XM_004713848.1"/>
</dbReference>
<gene>
    <name evidence="6" type="primary">LOC101650695</name>
</gene>
<proteinExistence type="predicted"/>
<sequence>MAFSRMFWTLLSCLMLLSKVQAEDPQRELPSARISCPRGSKAYGSYCYALFLAPKSWMDADIACQKRSSGHLVSVLGATEGSFVASLVKSISTSYANIWIGIHDPTLGLQPNAGGWEWSNGDVLHYLSWERDPATVSNSGHCGAVSRTTGFLKWRDYDCSQRLPYVCKFKG</sequence>
<dbReference type="Gene3D" id="3.10.100.10">
    <property type="entry name" value="Mannose-Binding Protein A, subunit A"/>
    <property type="match status" value="1"/>
</dbReference>
<dbReference type="InterPro" id="IPR016186">
    <property type="entry name" value="C-type_lectin-like/link_sf"/>
</dbReference>
<dbReference type="GeneID" id="101650695"/>
<dbReference type="InterPro" id="IPR050111">
    <property type="entry name" value="C-type_lectin/snaclec_domain"/>
</dbReference>
<name>A0ABM0J3C1_ECHTE</name>
<keyword evidence="5" id="KW-1185">Reference proteome</keyword>
<dbReference type="InterPro" id="IPR016187">
    <property type="entry name" value="CTDL_fold"/>
</dbReference>
<dbReference type="Proteomes" id="UP000694863">
    <property type="component" value="Unplaced"/>
</dbReference>
<keyword evidence="2" id="KW-1015">Disulfide bond</keyword>
<evidence type="ECO:0000256" key="1">
    <source>
        <dbReference type="ARBA" id="ARBA00022734"/>
    </source>
</evidence>
<evidence type="ECO:0000313" key="5">
    <source>
        <dbReference type="Proteomes" id="UP000694863"/>
    </source>
</evidence>
<dbReference type="Pfam" id="PF00059">
    <property type="entry name" value="Lectin_C"/>
    <property type="match status" value="1"/>
</dbReference>
<dbReference type="PRINTS" id="PR01504">
    <property type="entry name" value="PNCREATITSAP"/>
</dbReference>
<evidence type="ECO:0000259" key="4">
    <source>
        <dbReference type="PROSITE" id="PS50041"/>
    </source>
</evidence>
<dbReference type="InterPro" id="IPR001304">
    <property type="entry name" value="C-type_lectin-like"/>
</dbReference>
<organism evidence="5 6">
    <name type="scientific">Echinops telfairi</name>
    <name type="common">Lesser hedgehog tenrec</name>
    <dbReference type="NCBI Taxonomy" id="9371"/>
    <lineage>
        <taxon>Eukaryota</taxon>
        <taxon>Metazoa</taxon>
        <taxon>Chordata</taxon>
        <taxon>Craniata</taxon>
        <taxon>Vertebrata</taxon>
        <taxon>Euteleostomi</taxon>
        <taxon>Mammalia</taxon>
        <taxon>Eutheria</taxon>
        <taxon>Afrotheria</taxon>
        <taxon>Tenrecidae</taxon>
        <taxon>Tenrecinae</taxon>
        <taxon>Echinops</taxon>
    </lineage>
</organism>
<protein>
    <submittedName>
        <fullName evidence="6">Regenerating islet-derived protein 3-alpha-like</fullName>
    </submittedName>
</protein>
<reference evidence="6" key="1">
    <citation type="submission" date="2025-08" db="UniProtKB">
        <authorList>
            <consortium name="RefSeq"/>
        </authorList>
    </citation>
    <scope>IDENTIFICATION</scope>
</reference>
<accession>A0ABM0J3C1</accession>
<dbReference type="SUPFAM" id="SSF56436">
    <property type="entry name" value="C-type lectin-like"/>
    <property type="match status" value="1"/>
</dbReference>
<dbReference type="PROSITE" id="PS00615">
    <property type="entry name" value="C_TYPE_LECTIN_1"/>
    <property type="match status" value="1"/>
</dbReference>
<feature type="chain" id="PRO_5046686925" evidence="3">
    <location>
        <begin position="23"/>
        <end position="171"/>
    </location>
</feature>
<feature type="signal peptide" evidence="3">
    <location>
        <begin position="1"/>
        <end position="22"/>
    </location>
</feature>
<keyword evidence="3" id="KW-0732">Signal</keyword>
<feature type="domain" description="C-type lectin" evidence="4">
    <location>
        <begin position="43"/>
        <end position="168"/>
    </location>
</feature>
<keyword evidence="1" id="KW-0430">Lectin</keyword>